<protein>
    <recommendedName>
        <fullName evidence="13">C2H2-type domain-containing protein</fullName>
    </recommendedName>
</protein>
<dbReference type="PANTHER" id="PTHR14003:SF23">
    <property type="entry name" value="ZINC FINGER PROTEIN 143"/>
    <property type="match status" value="1"/>
</dbReference>
<dbReference type="SMART" id="SM00355">
    <property type="entry name" value="ZnF_C2H2"/>
    <property type="match status" value="11"/>
</dbReference>
<feature type="compositionally biased region" description="Polar residues" evidence="12">
    <location>
        <begin position="624"/>
        <end position="634"/>
    </location>
</feature>
<feature type="domain" description="C2H2-type" evidence="13">
    <location>
        <begin position="342"/>
        <end position="364"/>
    </location>
</feature>
<feature type="compositionally biased region" description="Polar residues" evidence="12">
    <location>
        <begin position="649"/>
        <end position="663"/>
    </location>
</feature>
<dbReference type="GO" id="GO:0005667">
    <property type="term" value="C:transcription regulator complex"/>
    <property type="evidence" value="ECO:0007669"/>
    <property type="project" value="TreeGrafter"/>
</dbReference>
<evidence type="ECO:0000256" key="3">
    <source>
        <dbReference type="ARBA" id="ARBA00022723"/>
    </source>
</evidence>
<feature type="region of interest" description="Disordered" evidence="12">
    <location>
        <begin position="368"/>
        <end position="446"/>
    </location>
</feature>
<dbReference type="GO" id="GO:0031519">
    <property type="term" value="C:PcG protein complex"/>
    <property type="evidence" value="ECO:0007669"/>
    <property type="project" value="TreeGrafter"/>
</dbReference>
<dbReference type="EMBL" id="KQ419432">
    <property type="protein sequence ID" value="KOF83571.1"/>
    <property type="molecule type" value="Genomic_DNA"/>
</dbReference>
<feature type="region of interest" description="Disordered" evidence="12">
    <location>
        <begin position="623"/>
        <end position="663"/>
    </location>
</feature>
<dbReference type="InterPro" id="IPR013087">
    <property type="entry name" value="Znf_C2H2_type"/>
</dbReference>
<dbReference type="SUPFAM" id="SSF57667">
    <property type="entry name" value="beta-beta-alpha zinc fingers"/>
    <property type="match status" value="6"/>
</dbReference>
<keyword evidence="9" id="KW-0804">Transcription</keyword>
<keyword evidence="6" id="KW-0862">Zinc</keyword>
<feature type="domain" description="C2H2-type" evidence="13">
    <location>
        <begin position="286"/>
        <end position="313"/>
    </location>
</feature>
<evidence type="ECO:0000256" key="11">
    <source>
        <dbReference type="PROSITE-ProRule" id="PRU00042"/>
    </source>
</evidence>
<feature type="domain" description="C2H2-type" evidence="13">
    <location>
        <begin position="146"/>
        <end position="173"/>
    </location>
</feature>
<dbReference type="FunFam" id="3.30.160.60:FF:000111">
    <property type="entry name" value="GLI family zinc finger 4"/>
    <property type="match status" value="1"/>
</dbReference>
<comment type="similarity">
    <text evidence="2">Belongs to the krueppel C2H2-type zinc-finger protein family.</text>
</comment>
<feature type="domain" description="C2H2-type" evidence="13">
    <location>
        <begin position="314"/>
        <end position="341"/>
    </location>
</feature>
<dbReference type="GO" id="GO:0000785">
    <property type="term" value="C:chromatin"/>
    <property type="evidence" value="ECO:0007669"/>
    <property type="project" value="TreeGrafter"/>
</dbReference>
<comment type="subcellular location">
    <subcellularLocation>
        <location evidence="1">Nucleus</location>
    </subcellularLocation>
</comment>
<dbReference type="KEGG" id="obi:106873127"/>
<feature type="compositionally biased region" description="Basic and acidic residues" evidence="12">
    <location>
        <begin position="368"/>
        <end position="382"/>
    </location>
</feature>
<feature type="domain" description="C2H2-type" evidence="13">
    <location>
        <begin position="90"/>
        <end position="117"/>
    </location>
</feature>
<dbReference type="GO" id="GO:0000978">
    <property type="term" value="F:RNA polymerase II cis-regulatory region sequence-specific DNA binding"/>
    <property type="evidence" value="ECO:0007669"/>
    <property type="project" value="TreeGrafter"/>
</dbReference>
<evidence type="ECO:0000259" key="13">
    <source>
        <dbReference type="PROSITE" id="PS50157"/>
    </source>
</evidence>
<feature type="compositionally biased region" description="Polar residues" evidence="12">
    <location>
        <begin position="383"/>
        <end position="409"/>
    </location>
</feature>
<feature type="domain" description="C2H2-type" evidence="13">
    <location>
        <begin position="174"/>
        <end position="201"/>
    </location>
</feature>
<feature type="compositionally biased region" description="Low complexity" evidence="12">
    <location>
        <begin position="418"/>
        <end position="435"/>
    </location>
</feature>
<dbReference type="FunFam" id="3.30.160.60:FF:001498">
    <property type="entry name" value="Zinc finger protein 404"/>
    <property type="match status" value="1"/>
</dbReference>
<keyword evidence="10" id="KW-0539">Nucleus</keyword>
<evidence type="ECO:0000256" key="6">
    <source>
        <dbReference type="ARBA" id="ARBA00022833"/>
    </source>
</evidence>
<feature type="compositionally biased region" description="Low complexity" evidence="12">
    <location>
        <begin position="516"/>
        <end position="531"/>
    </location>
</feature>
<dbReference type="FunFam" id="3.30.160.60:FF:000240">
    <property type="entry name" value="Zinc finger protein 250"/>
    <property type="match status" value="1"/>
</dbReference>
<dbReference type="FunFam" id="3.30.160.60:FF:002716">
    <property type="entry name" value="Zinc finger protein 212"/>
    <property type="match status" value="1"/>
</dbReference>
<evidence type="ECO:0000256" key="4">
    <source>
        <dbReference type="ARBA" id="ARBA00022737"/>
    </source>
</evidence>
<evidence type="ECO:0000256" key="1">
    <source>
        <dbReference type="ARBA" id="ARBA00004123"/>
    </source>
</evidence>
<proteinExistence type="inferred from homology"/>
<evidence type="ECO:0000256" key="10">
    <source>
        <dbReference type="ARBA" id="ARBA00023242"/>
    </source>
</evidence>
<dbReference type="FunFam" id="3.30.160.60:FF:000925">
    <property type="entry name" value="Zinc finger protein 668"/>
    <property type="match status" value="1"/>
</dbReference>
<dbReference type="GO" id="GO:0000981">
    <property type="term" value="F:DNA-binding transcription factor activity, RNA polymerase II-specific"/>
    <property type="evidence" value="ECO:0007669"/>
    <property type="project" value="TreeGrafter"/>
</dbReference>
<accession>A0A0L8H2R5</accession>
<feature type="domain" description="C2H2-type" evidence="13">
    <location>
        <begin position="258"/>
        <end position="285"/>
    </location>
</feature>
<gene>
    <name evidence="14" type="ORF">OCBIM_22023561mg</name>
</gene>
<dbReference type="OrthoDB" id="4748970at2759"/>
<keyword evidence="4" id="KW-0677">Repeat</keyword>
<dbReference type="Gene3D" id="3.30.160.60">
    <property type="entry name" value="Classic Zinc Finger"/>
    <property type="match status" value="10"/>
</dbReference>
<dbReference type="PROSITE" id="PS50157">
    <property type="entry name" value="ZINC_FINGER_C2H2_2"/>
    <property type="match status" value="10"/>
</dbReference>
<evidence type="ECO:0000256" key="5">
    <source>
        <dbReference type="ARBA" id="ARBA00022771"/>
    </source>
</evidence>
<feature type="compositionally biased region" description="Polar residues" evidence="12">
    <location>
        <begin position="532"/>
        <end position="541"/>
    </location>
</feature>
<name>A0A0L8H2R5_OCTBM</name>
<sequence>MYPFPIYGVPTQRNFCNRTFALSPANLKQDTSKLIHSSPTMVSSESVLSTSQNCKTSAMKMNTKLNSSQAPNQIVGGQSSNMPYTPPKLFKCNTCEKVFAQKVNLQNHERTHTGQKPYVCLVCLKAFSQRTNLRNHERIHSGERPYICLVCSKSFSQRTNLRNHERIHSGERPYKCLTCSKAFSQLTNLRNHERIHTGIKPYTCSVCLKSFAQQAELTCHERVHTGIKPYTCSYCLKAFSQLTNLRNHERVHTKEKPFHCMMCPKAFSQRTDLRNHLRVHTREKPFACTVCPKAFAQRTDLKNHLRTHSGEKPYVCLVCGKAFSQVTNLRNHERIHSGEKPFVCLTCGKAFSQRSTLKNHERTHGLKLLKEQQCQNEDKKSNIDSLQEVTRSEQSPTNNQNGYCSSKASSQHHDKTSTTTTNNNNNNTNNNNNNNSVAVEMPTVPSNSSDKNPLLCCICKKQFSQKSQFNNHVCVQGSMDEEIFFQQDPRSMASKQQNTSMFSKWMNACLQQQQQLQKEASSGTSSLPTSSCNENSITSPSSHLDSGLDSLWLLHGPDASNVGAASDLHRQMQMSSSAMKFQPAAIPSLMGSTYLPPMSPGWGSHYGWSRGFPMASPRWGPLSKNCSTSASQELKQNKQKEPKCCQKAASKSISSKLRQNSSS</sequence>
<evidence type="ECO:0000256" key="9">
    <source>
        <dbReference type="ARBA" id="ARBA00023163"/>
    </source>
</evidence>
<feature type="domain" description="C2H2-type" evidence="13">
    <location>
        <begin position="230"/>
        <end position="257"/>
    </location>
</feature>
<feature type="domain" description="C2H2-type" evidence="13">
    <location>
        <begin position="202"/>
        <end position="229"/>
    </location>
</feature>
<evidence type="ECO:0000313" key="14">
    <source>
        <dbReference type="EMBL" id="KOF83571.1"/>
    </source>
</evidence>
<organism evidence="14">
    <name type="scientific">Octopus bimaculoides</name>
    <name type="common">California two-spotted octopus</name>
    <dbReference type="NCBI Taxonomy" id="37653"/>
    <lineage>
        <taxon>Eukaryota</taxon>
        <taxon>Metazoa</taxon>
        <taxon>Spiralia</taxon>
        <taxon>Lophotrochozoa</taxon>
        <taxon>Mollusca</taxon>
        <taxon>Cephalopoda</taxon>
        <taxon>Coleoidea</taxon>
        <taxon>Octopodiformes</taxon>
        <taxon>Octopoda</taxon>
        <taxon>Incirrata</taxon>
        <taxon>Octopodidae</taxon>
        <taxon>Octopus</taxon>
    </lineage>
</organism>
<keyword evidence="7" id="KW-0805">Transcription regulation</keyword>
<reference evidence="14" key="1">
    <citation type="submission" date="2015-07" db="EMBL/GenBank/DDBJ databases">
        <title>MeaNS - Measles Nucleotide Surveillance Program.</title>
        <authorList>
            <person name="Tran T."/>
            <person name="Druce J."/>
        </authorList>
    </citation>
    <scope>NUCLEOTIDE SEQUENCE</scope>
    <source>
        <strain evidence="14">UCB-OBI-ISO-001</strain>
        <tissue evidence="14">Gonad</tissue>
    </source>
</reference>
<dbReference type="Pfam" id="PF00096">
    <property type="entry name" value="zf-C2H2"/>
    <property type="match status" value="9"/>
</dbReference>
<dbReference type="FunFam" id="3.30.160.60:FF:002343">
    <property type="entry name" value="Zinc finger protein 33A"/>
    <property type="match status" value="2"/>
</dbReference>
<evidence type="ECO:0000256" key="12">
    <source>
        <dbReference type="SAM" id="MobiDB-lite"/>
    </source>
</evidence>
<dbReference type="FunFam" id="3.30.160.60:FF:000621">
    <property type="entry name" value="FLT3-interacting zinc finger 1"/>
    <property type="match status" value="2"/>
</dbReference>
<dbReference type="InterPro" id="IPR036236">
    <property type="entry name" value="Znf_C2H2_sf"/>
</dbReference>
<evidence type="ECO:0000256" key="7">
    <source>
        <dbReference type="ARBA" id="ARBA00023015"/>
    </source>
</evidence>
<feature type="compositionally biased region" description="Basic and acidic residues" evidence="12">
    <location>
        <begin position="635"/>
        <end position="644"/>
    </location>
</feature>
<evidence type="ECO:0000256" key="2">
    <source>
        <dbReference type="ARBA" id="ARBA00006991"/>
    </source>
</evidence>
<evidence type="ECO:0000256" key="8">
    <source>
        <dbReference type="ARBA" id="ARBA00023125"/>
    </source>
</evidence>
<feature type="domain" description="C2H2-type" evidence="13">
    <location>
        <begin position="118"/>
        <end position="145"/>
    </location>
</feature>
<keyword evidence="8" id="KW-0238">DNA-binding</keyword>
<feature type="region of interest" description="Disordered" evidence="12">
    <location>
        <begin position="516"/>
        <end position="541"/>
    </location>
</feature>
<keyword evidence="3" id="KW-0479">Metal-binding</keyword>
<dbReference type="AlphaFoldDB" id="A0A0L8H2R5"/>
<dbReference type="PROSITE" id="PS00028">
    <property type="entry name" value="ZINC_FINGER_C2H2_1"/>
    <property type="match status" value="10"/>
</dbReference>
<dbReference type="GO" id="GO:0008270">
    <property type="term" value="F:zinc ion binding"/>
    <property type="evidence" value="ECO:0007669"/>
    <property type="project" value="UniProtKB-KW"/>
</dbReference>
<keyword evidence="5 11" id="KW-0863">Zinc-finger</keyword>
<dbReference type="PANTHER" id="PTHR14003">
    <property type="entry name" value="TRANSCRIPTIONAL REPRESSOR PROTEIN YY"/>
    <property type="match status" value="1"/>
</dbReference>
<dbReference type="FunFam" id="3.30.160.60:FF:001442">
    <property type="entry name" value="zinc finger protein 696"/>
    <property type="match status" value="1"/>
</dbReference>